<comment type="cofactor">
    <cofactor evidence="1">
        <name>pyridoxal 5'-phosphate</name>
        <dbReference type="ChEBI" id="CHEBI:597326"/>
    </cofactor>
</comment>
<dbReference type="GO" id="GO:0019148">
    <property type="term" value="F:D-cysteine desulfhydrase activity"/>
    <property type="evidence" value="ECO:0007669"/>
    <property type="project" value="TreeGrafter"/>
</dbReference>
<comment type="similarity">
    <text evidence="2">Belongs to the ACC deaminase/D-cysteine desulfhydrase family.</text>
</comment>
<dbReference type="InterPro" id="IPR027278">
    <property type="entry name" value="ACCD_DCysDesulf"/>
</dbReference>
<dbReference type="PANTHER" id="PTHR43780">
    <property type="entry name" value="1-AMINOCYCLOPROPANE-1-CARBOXYLATE DEAMINASE-RELATED"/>
    <property type="match status" value="1"/>
</dbReference>
<keyword evidence="5" id="KW-1185">Reference proteome</keyword>
<evidence type="ECO:0008006" key="6">
    <source>
        <dbReference type="Google" id="ProtNLM"/>
    </source>
</evidence>
<dbReference type="Proteomes" id="UP001485043">
    <property type="component" value="Unassembled WGS sequence"/>
</dbReference>
<evidence type="ECO:0000256" key="1">
    <source>
        <dbReference type="ARBA" id="ARBA00001933"/>
    </source>
</evidence>
<keyword evidence="3" id="KW-0663">Pyridoxal phosphate</keyword>
<dbReference type="InterPro" id="IPR036052">
    <property type="entry name" value="TrpB-like_PALP_sf"/>
</dbReference>
<dbReference type="Gene3D" id="3.40.50.1100">
    <property type="match status" value="1"/>
</dbReference>
<dbReference type="AlphaFoldDB" id="A0AAW1T173"/>
<dbReference type="EMBL" id="JALJOV010000612">
    <property type="protein sequence ID" value="KAK9862393.1"/>
    <property type="molecule type" value="Genomic_DNA"/>
</dbReference>
<reference evidence="4 5" key="1">
    <citation type="journal article" date="2024" name="Nat. Commun.">
        <title>Phylogenomics reveals the evolutionary origins of lichenization in chlorophyte algae.</title>
        <authorList>
            <person name="Puginier C."/>
            <person name="Libourel C."/>
            <person name="Otte J."/>
            <person name="Skaloud P."/>
            <person name="Haon M."/>
            <person name="Grisel S."/>
            <person name="Petersen M."/>
            <person name="Berrin J.G."/>
            <person name="Delaux P.M."/>
            <person name="Dal Grande F."/>
            <person name="Keller J."/>
        </authorList>
    </citation>
    <scope>NUCLEOTIDE SEQUENCE [LARGE SCALE GENOMIC DNA]</scope>
    <source>
        <strain evidence="4 5">SAG 2523</strain>
    </source>
</reference>
<name>A0AAW1T173_9CHLO</name>
<comment type="caution">
    <text evidence="4">The sequence shown here is derived from an EMBL/GenBank/DDBJ whole genome shotgun (WGS) entry which is preliminary data.</text>
</comment>
<dbReference type="SUPFAM" id="SSF53686">
    <property type="entry name" value="Tryptophan synthase beta subunit-like PLP-dependent enzymes"/>
    <property type="match status" value="1"/>
</dbReference>
<evidence type="ECO:0000313" key="5">
    <source>
        <dbReference type="Proteomes" id="UP001485043"/>
    </source>
</evidence>
<organism evidence="4 5">
    <name type="scientific">Apatococcus fuscideae</name>
    <dbReference type="NCBI Taxonomy" id="2026836"/>
    <lineage>
        <taxon>Eukaryota</taxon>
        <taxon>Viridiplantae</taxon>
        <taxon>Chlorophyta</taxon>
        <taxon>core chlorophytes</taxon>
        <taxon>Trebouxiophyceae</taxon>
        <taxon>Chlorellales</taxon>
        <taxon>Chlorellaceae</taxon>
        <taxon>Apatococcus</taxon>
    </lineage>
</organism>
<dbReference type="PANTHER" id="PTHR43780:SF7">
    <property type="entry name" value="D-CYSTEINE DESULFHYDRASE 2, MITOCHONDRIAL"/>
    <property type="match status" value="1"/>
</dbReference>
<evidence type="ECO:0000256" key="3">
    <source>
        <dbReference type="ARBA" id="ARBA00022898"/>
    </source>
</evidence>
<evidence type="ECO:0000313" key="4">
    <source>
        <dbReference type="EMBL" id="KAK9862393.1"/>
    </source>
</evidence>
<proteinExistence type="inferred from homology"/>
<protein>
    <recommendedName>
        <fullName evidence="6">Pyridoxal-phosphate dependent enzyme</fullName>
    </recommendedName>
</protein>
<sequence length="191" mass="20814">PSVLGRAPLRLVVDSGTGITATGLGLGIKLLQLPWSVTAVSLVETPEQCLKVQHWLTQAFADQHCEGVCQGLEELPIEWVPRLQPRRFGKVLEGEIAACRQVAQQCGILVDPIYNLAAWAQALHLACQSHATADEPGMTEAGLITATSFAPTSAVEPVAGKQSWESERYWKCQSSAETLQEHADEYLGRRR</sequence>
<feature type="non-terminal residue" evidence="4">
    <location>
        <position position="1"/>
    </location>
</feature>
<accession>A0AAW1T173</accession>
<evidence type="ECO:0000256" key="2">
    <source>
        <dbReference type="ARBA" id="ARBA00008639"/>
    </source>
</evidence>
<gene>
    <name evidence="4" type="ORF">WJX84_009196</name>
</gene>